<keyword evidence="2" id="KW-1185">Reference proteome</keyword>
<sequence>MGALAVAIGAGAAVLALGALALAVLVGAWLATSNGRNGLGSASSETAALSDVAVFAVSCSGASFGTSVVRNGICSTVAGACGRVTVTPPAS</sequence>
<protein>
    <submittedName>
        <fullName evidence="1">Uncharacterized protein</fullName>
    </submittedName>
</protein>
<dbReference type="AlphaFoldDB" id="A0A318SH05"/>
<reference evidence="1 2" key="1">
    <citation type="submission" date="2018-06" db="EMBL/GenBank/DDBJ databases">
        <title>Genomic Encyclopedia of Type Strains, Phase IV (KMG-IV): sequencing the most valuable type-strain genomes for metagenomic binning, comparative biology and taxonomic classification.</title>
        <authorList>
            <person name="Goeker M."/>
        </authorList>
    </citation>
    <scope>NUCLEOTIDE SEQUENCE [LARGE SCALE GENOMIC DNA]</scope>
    <source>
        <strain evidence="1 2">DSM 18048</strain>
    </source>
</reference>
<proteinExistence type="predicted"/>
<evidence type="ECO:0000313" key="2">
    <source>
        <dbReference type="Proteomes" id="UP000248326"/>
    </source>
</evidence>
<comment type="caution">
    <text evidence="1">The sequence shown here is derived from an EMBL/GenBank/DDBJ whole genome shotgun (WGS) entry which is preliminary data.</text>
</comment>
<gene>
    <name evidence="1" type="ORF">DES52_101189</name>
</gene>
<organism evidence="1 2">
    <name type="scientific">Deinococcus yavapaiensis KR-236</name>
    <dbReference type="NCBI Taxonomy" id="694435"/>
    <lineage>
        <taxon>Bacteria</taxon>
        <taxon>Thermotogati</taxon>
        <taxon>Deinococcota</taxon>
        <taxon>Deinococci</taxon>
        <taxon>Deinococcales</taxon>
        <taxon>Deinococcaceae</taxon>
        <taxon>Deinococcus</taxon>
    </lineage>
</organism>
<accession>A0A318SH05</accession>
<dbReference type="EMBL" id="QJSX01000001">
    <property type="protein sequence ID" value="PYE56385.1"/>
    <property type="molecule type" value="Genomic_DNA"/>
</dbReference>
<dbReference type="Proteomes" id="UP000248326">
    <property type="component" value="Unassembled WGS sequence"/>
</dbReference>
<name>A0A318SH05_9DEIO</name>
<evidence type="ECO:0000313" key="1">
    <source>
        <dbReference type="EMBL" id="PYE56385.1"/>
    </source>
</evidence>